<sequence>SKNPKAEYMLIGSLWLPTSCREKFKKDIHDLRNKHKIGGEFKWQKVSPARINFYKELIGWFNAMGNQLRYRCIVVEHNQVDLKLYHNNDQELGFYKFYYQLLHHWIYDFNEYCIFVDYKANRNRRALLDLRRCLSCSNLSSMVKQVQAVHSNESVLIQLTDVLTGTAAYRLNKSVTPNSAKFELLCKLEELLGYQIKPTYKNEQKFNVFKINLTGGW</sequence>
<dbReference type="Pfam" id="PF12686">
    <property type="entry name" value="DUF3800"/>
    <property type="match status" value="1"/>
</dbReference>
<dbReference type="AlphaFoldDB" id="X1D575"/>
<proteinExistence type="predicted"/>
<reference evidence="1" key="1">
    <citation type="journal article" date="2014" name="Front. Microbiol.">
        <title>High frequency of phylogenetically diverse reductive dehalogenase-homologous genes in deep subseafloor sedimentary metagenomes.</title>
        <authorList>
            <person name="Kawai M."/>
            <person name="Futagami T."/>
            <person name="Toyoda A."/>
            <person name="Takaki Y."/>
            <person name="Nishi S."/>
            <person name="Hori S."/>
            <person name="Arai W."/>
            <person name="Tsubouchi T."/>
            <person name="Morono Y."/>
            <person name="Uchiyama I."/>
            <person name="Ito T."/>
            <person name="Fujiyama A."/>
            <person name="Inagaki F."/>
            <person name="Takami H."/>
        </authorList>
    </citation>
    <scope>NUCLEOTIDE SEQUENCE</scope>
    <source>
        <strain evidence="1">Expedition CK06-06</strain>
    </source>
</reference>
<accession>X1D575</accession>
<name>X1D575_9ZZZZ</name>
<evidence type="ECO:0000313" key="1">
    <source>
        <dbReference type="EMBL" id="GAH00269.1"/>
    </source>
</evidence>
<comment type="caution">
    <text evidence="1">The sequence shown here is derived from an EMBL/GenBank/DDBJ whole genome shotgun (WGS) entry which is preliminary data.</text>
</comment>
<dbReference type="EMBL" id="BART01020114">
    <property type="protein sequence ID" value="GAH00269.1"/>
    <property type="molecule type" value="Genomic_DNA"/>
</dbReference>
<protein>
    <submittedName>
        <fullName evidence="1">Uncharacterized protein</fullName>
    </submittedName>
</protein>
<feature type="non-terminal residue" evidence="1">
    <location>
        <position position="1"/>
    </location>
</feature>
<gene>
    <name evidence="1" type="ORF">S01H4_37443</name>
</gene>
<organism evidence="1">
    <name type="scientific">marine sediment metagenome</name>
    <dbReference type="NCBI Taxonomy" id="412755"/>
    <lineage>
        <taxon>unclassified sequences</taxon>
        <taxon>metagenomes</taxon>
        <taxon>ecological metagenomes</taxon>
    </lineage>
</organism>
<dbReference type="InterPro" id="IPR024524">
    <property type="entry name" value="DUF3800"/>
</dbReference>